<sequence length="393" mass="45129">MSSKPSRKLPAFKPYDQHQLMVFPPTFEELLPENHPARVVDQVINSIKIQPLLKAYSQLGASNYHPQCLLKVLVYAYVTNIYSSRKISQACRENVAFMWLSGMNRPDHNTINRFRGVRLKKILQKVFNEIVMLLAKEGLLSIEEVYTDGTKIEANANRYTFVWKNSILRNKEKMKQQLAEIWKYAQQVATEEDNLPPEPPTDQKIDQQRIKQTVDKLNEVLGGKDAVDSKTKAKLRHITRAYPARIEKYEEQEAILENRGSYSKTDRDATFMRMKDDHSGKGTLKPAYNVQISTSNQFIVNYSIHPNPTDTLTLIPHIELHGQRFGKLPKSVTADAGYGSQENYEFLLINSVNPFVKYNMFDLDQRGPVGRGLFHSSELSYDHKKDEFTCPSG</sequence>
<evidence type="ECO:0000259" key="2">
    <source>
        <dbReference type="Pfam" id="PF05598"/>
    </source>
</evidence>
<dbReference type="InterPro" id="IPR047629">
    <property type="entry name" value="IS1182_transpos"/>
</dbReference>
<dbReference type="PANTHER" id="PTHR33408">
    <property type="entry name" value="TRANSPOSASE"/>
    <property type="match status" value="1"/>
</dbReference>
<dbReference type="RefSeq" id="WP_380898822.1">
    <property type="nucleotide sequence ID" value="NZ_JBHTKY010000054.1"/>
</dbReference>
<comment type="caution">
    <text evidence="3">The sequence shown here is derived from an EMBL/GenBank/DDBJ whole genome shotgun (WGS) entry which is preliminary data.</text>
</comment>
<evidence type="ECO:0000259" key="1">
    <source>
        <dbReference type="Pfam" id="PF01609"/>
    </source>
</evidence>
<protein>
    <submittedName>
        <fullName evidence="3">IS1182 family transposase</fullName>
    </submittedName>
</protein>
<organism evidence="3 4">
    <name type="scientific">Sphingobacterium daejeonense</name>
    <dbReference type="NCBI Taxonomy" id="371142"/>
    <lineage>
        <taxon>Bacteria</taxon>
        <taxon>Pseudomonadati</taxon>
        <taxon>Bacteroidota</taxon>
        <taxon>Sphingobacteriia</taxon>
        <taxon>Sphingobacteriales</taxon>
        <taxon>Sphingobacteriaceae</taxon>
        <taxon>Sphingobacterium</taxon>
    </lineage>
</organism>
<dbReference type="Pfam" id="PF05598">
    <property type="entry name" value="DUF772"/>
    <property type="match status" value="1"/>
</dbReference>
<name>A0ABW3RRE3_9SPHI</name>
<dbReference type="EMBL" id="JBHTKY010000054">
    <property type="protein sequence ID" value="MFD1167462.1"/>
    <property type="molecule type" value="Genomic_DNA"/>
</dbReference>
<dbReference type="InterPro" id="IPR002559">
    <property type="entry name" value="Transposase_11"/>
</dbReference>
<feature type="domain" description="Transposase InsH N-terminal" evidence="2">
    <location>
        <begin position="27"/>
        <end position="115"/>
    </location>
</feature>
<evidence type="ECO:0000313" key="3">
    <source>
        <dbReference type="EMBL" id="MFD1167462.1"/>
    </source>
</evidence>
<dbReference type="PANTHER" id="PTHR33408:SF2">
    <property type="entry name" value="TRANSPOSASE DDE DOMAIN-CONTAINING PROTEIN"/>
    <property type="match status" value="1"/>
</dbReference>
<dbReference type="Pfam" id="PF01609">
    <property type="entry name" value="DDE_Tnp_1"/>
    <property type="match status" value="1"/>
</dbReference>
<feature type="non-terminal residue" evidence="3">
    <location>
        <position position="393"/>
    </location>
</feature>
<keyword evidence="4" id="KW-1185">Reference proteome</keyword>
<evidence type="ECO:0000313" key="4">
    <source>
        <dbReference type="Proteomes" id="UP001597205"/>
    </source>
</evidence>
<dbReference type="InterPro" id="IPR008490">
    <property type="entry name" value="Transposase_InsH_N"/>
</dbReference>
<reference evidence="4" key="1">
    <citation type="journal article" date="2019" name="Int. J. Syst. Evol. Microbiol.">
        <title>The Global Catalogue of Microorganisms (GCM) 10K type strain sequencing project: providing services to taxonomists for standard genome sequencing and annotation.</title>
        <authorList>
            <consortium name="The Broad Institute Genomics Platform"/>
            <consortium name="The Broad Institute Genome Sequencing Center for Infectious Disease"/>
            <person name="Wu L."/>
            <person name="Ma J."/>
        </authorList>
    </citation>
    <scope>NUCLEOTIDE SEQUENCE [LARGE SCALE GENOMIC DNA]</scope>
    <source>
        <strain evidence="4">CCUG 52468</strain>
    </source>
</reference>
<feature type="domain" description="Transposase IS4-like" evidence="1">
    <location>
        <begin position="262"/>
        <end position="348"/>
    </location>
</feature>
<gene>
    <name evidence="3" type="ORF">ACFQ2C_17855</name>
</gene>
<dbReference type="NCBIfam" id="NF033551">
    <property type="entry name" value="transpos_IS1182"/>
    <property type="match status" value="1"/>
</dbReference>
<proteinExistence type="predicted"/>
<dbReference type="Proteomes" id="UP001597205">
    <property type="component" value="Unassembled WGS sequence"/>
</dbReference>
<accession>A0ABW3RRE3</accession>